<dbReference type="CDD" id="cd05233">
    <property type="entry name" value="SDR_c"/>
    <property type="match status" value="1"/>
</dbReference>
<name>A0A839TRJ5_9BACL</name>
<dbReference type="PRINTS" id="PR00081">
    <property type="entry name" value="GDHRDH"/>
</dbReference>
<evidence type="ECO:0000313" key="4">
    <source>
        <dbReference type="Proteomes" id="UP000517523"/>
    </source>
</evidence>
<dbReference type="RefSeq" id="WP_183582477.1">
    <property type="nucleotide sequence ID" value="NZ_JACHXJ010000002.1"/>
</dbReference>
<reference evidence="3 4" key="1">
    <citation type="submission" date="2020-08" db="EMBL/GenBank/DDBJ databases">
        <title>Genomic Encyclopedia of Type Strains, Phase III (KMG-III): the genomes of soil and plant-associated and newly described type strains.</title>
        <authorList>
            <person name="Whitman W."/>
        </authorList>
    </citation>
    <scope>NUCLEOTIDE SEQUENCE [LARGE SCALE GENOMIC DNA]</scope>
    <source>
        <strain evidence="3 4">CECT 5831</strain>
    </source>
</reference>
<proteinExistence type="inferred from homology"/>
<dbReference type="GO" id="GO:0008206">
    <property type="term" value="P:bile acid metabolic process"/>
    <property type="evidence" value="ECO:0007669"/>
    <property type="project" value="UniProtKB-ARBA"/>
</dbReference>
<organism evidence="3 4">
    <name type="scientific">Paenibacillus rhizosphaerae</name>
    <dbReference type="NCBI Taxonomy" id="297318"/>
    <lineage>
        <taxon>Bacteria</taxon>
        <taxon>Bacillati</taxon>
        <taxon>Bacillota</taxon>
        <taxon>Bacilli</taxon>
        <taxon>Bacillales</taxon>
        <taxon>Paenibacillaceae</taxon>
        <taxon>Paenibacillus</taxon>
    </lineage>
</organism>
<dbReference type="Pfam" id="PF13561">
    <property type="entry name" value="adh_short_C2"/>
    <property type="match status" value="1"/>
</dbReference>
<dbReference type="NCBIfam" id="NF005559">
    <property type="entry name" value="PRK07231.1"/>
    <property type="match status" value="1"/>
</dbReference>
<dbReference type="SUPFAM" id="SSF51735">
    <property type="entry name" value="NAD(P)-binding Rossmann-fold domains"/>
    <property type="match status" value="1"/>
</dbReference>
<gene>
    <name evidence="3" type="ORF">FHS19_002944</name>
</gene>
<evidence type="ECO:0008006" key="5">
    <source>
        <dbReference type="Google" id="ProtNLM"/>
    </source>
</evidence>
<comment type="similarity">
    <text evidence="1">Belongs to the short-chain dehydrogenases/reductases (SDR) family.</text>
</comment>
<dbReference type="GO" id="GO:0016491">
    <property type="term" value="F:oxidoreductase activity"/>
    <property type="evidence" value="ECO:0007669"/>
    <property type="project" value="UniProtKB-KW"/>
</dbReference>
<evidence type="ECO:0000313" key="3">
    <source>
        <dbReference type="EMBL" id="MBB3128290.1"/>
    </source>
</evidence>
<evidence type="ECO:0000256" key="2">
    <source>
        <dbReference type="ARBA" id="ARBA00023002"/>
    </source>
</evidence>
<dbReference type="Proteomes" id="UP000517523">
    <property type="component" value="Unassembled WGS sequence"/>
</dbReference>
<comment type="caution">
    <text evidence="3">The sequence shown here is derived from an EMBL/GenBank/DDBJ whole genome shotgun (WGS) entry which is preliminary data.</text>
</comment>
<dbReference type="EMBL" id="JACHXJ010000002">
    <property type="protein sequence ID" value="MBB3128290.1"/>
    <property type="molecule type" value="Genomic_DNA"/>
</dbReference>
<dbReference type="PANTHER" id="PTHR24321:SF8">
    <property type="entry name" value="ESTRADIOL 17-BETA-DEHYDROGENASE 8-RELATED"/>
    <property type="match status" value="1"/>
</dbReference>
<sequence>MRLKDKVALITGSGAGIGKAIAQRFAAEGAAVIINDVSEEGAKVAAEIVETGGSADFMQADLRSEEEVRCMLETVRERFGQLDTLINNAGVRGTSHVVNTSEEEWERIINTNLKGAWYCCKYAIPLMIEGSGGSIVNMSSTHVMRTQQNHFPYHAAKGGMHAMTLGICVDFGAQGIRANNLCPGFIWTPMSEKFMSQFPDRVHKEQAMLATHPVGRFGTPEDVAQAALFLASDESSYISGTSLIVDGGRSAYQKAD</sequence>
<dbReference type="InterPro" id="IPR002347">
    <property type="entry name" value="SDR_fam"/>
</dbReference>
<dbReference type="InterPro" id="IPR036291">
    <property type="entry name" value="NAD(P)-bd_dom_sf"/>
</dbReference>
<protein>
    <recommendedName>
        <fullName evidence="5">Short-chain dehydrogenase</fullName>
    </recommendedName>
</protein>
<keyword evidence="2" id="KW-0560">Oxidoreductase</keyword>
<dbReference type="PANTHER" id="PTHR24321">
    <property type="entry name" value="DEHYDROGENASES, SHORT CHAIN"/>
    <property type="match status" value="1"/>
</dbReference>
<dbReference type="Gene3D" id="3.40.50.720">
    <property type="entry name" value="NAD(P)-binding Rossmann-like Domain"/>
    <property type="match status" value="1"/>
</dbReference>
<dbReference type="PRINTS" id="PR00080">
    <property type="entry name" value="SDRFAMILY"/>
</dbReference>
<accession>A0A839TRJ5</accession>
<dbReference type="FunFam" id="3.40.50.720:FF:000084">
    <property type="entry name" value="Short-chain dehydrogenase reductase"/>
    <property type="match status" value="1"/>
</dbReference>
<dbReference type="AlphaFoldDB" id="A0A839TRJ5"/>
<evidence type="ECO:0000256" key="1">
    <source>
        <dbReference type="ARBA" id="ARBA00006484"/>
    </source>
</evidence>